<accession>A0A8S5RXJ1</accession>
<organism evidence="1">
    <name type="scientific">virus sp. ctU8j8</name>
    <dbReference type="NCBI Taxonomy" id="2827991"/>
    <lineage>
        <taxon>Viruses</taxon>
    </lineage>
</organism>
<dbReference type="EMBL" id="BK032501">
    <property type="protein sequence ID" value="DAF43219.1"/>
    <property type="molecule type" value="Genomic_DNA"/>
</dbReference>
<proteinExistence type="predicted"/>
<sequence>MNSHLTILINDQPVALPDDFSIDIEDQNPVFNDTEMFSYPFSIPLDGNRWLVKNIEDIHAAMKAVNMEHLPTRIHADGLPFRSGTLVMQDGEEITNSLSMNIDASTQSFSELISDLQCRDIPVKDQIIIGEKIGNVRVDIESDPVVKVNVFVTGGKHKDDKTENHEIRAAHVSVSKVLEPQALGFSYPASCKEYTSTSTQHYKGDAYKLSERSYPQNHTVNEPTIANNGNYINTAAAYGETDGAGRAAAYCNARICYKHHGFDDDKKTASGVISTKDCTWTNEDLYPYWVLDAKRPQSGICFYVLYFLDCLFDYLGVTFDKRALMQIEDLKHLCFFTTVCSYDTVSYQYDEEDPTGAKQPNLHPHHGTYYRKDDAEVIAKKKKAGEIKTGYFQSQEHINSWLESRGCGGKINIVKAENKDVQELTLHTPEGTTEHIQVGEVRDDGGKVTSISIEAKISKFKVQANVLNMVANSGNFPDESVSTVISSLESAFGIKFSYDYEQKKVTAYLTRDVLRKSGNEARTFHANIHSMVPMTEKITGVRMRYSAESDAKDQRQNVLDSRRNKNMGYSTDYDYIDYPAPDSGDNSTVYNLDYIDFFHNLSSGDKHCYIDRKTGNAYRVKVNSDATTTADLKPVLFEVGQFKGVEYGDCSDENEDFIHDISVDFTPVPFNDVNYFKEIEAAYGSHEAIDSYNGKTYGVTIADSQPILCAYVDEDMEHEFVEQIINQTISTAFCDFYMQQTLSLVESYDPSSTDDGNSPLQDDSRWGYAVALMRGGGSDATRQSYDYNYDHFGTSKWRTVSGKYALACDSLDMMGNEFDYNGIQEGTGEGEKFSLKIRAFKEPSWLSDPKYQNVVLCDKDEVDKNGKVVKKVRSRGLFDTFVLPYAYFLLNRKKFMVRCTTTVAQVADIPNHWQEWWNIGGMKCLIDKVNTTIDAKTGMGEVELTVYAL</sequence>
<reference evidence="1" key="1">
    <citation type="journal article" date="2021" name="Proc. Natl. Acad. Sci. U.S.A.">
        <title>A Catalog of Tens of Thousands of Viruses from Human Metagenomes Reveals Hidden Associations with Chronic Diseases.</title>
        <authorList>
            <person name="Tisza M.J."/>
            <person name="Buck C.B."/>
        </authorList>
    </citation>
    <scope>NUCLEOTIDE SEQUENCE</scope>
    <source>
        <strain evidence="1">CtU8j8</strain>
    </source>
</reference>
<evidence type="ECO:0000313" key="1">
    <source>
        <dbReference type="EMBL" id="DAF43219.1"/>
    </source>
</evidence>
<name>A0A8S5RXJ1_9VIRU</name>
<protein>
    <submittedName>
        <fullName evidence="1">Uncharacterized protein</fullName>
    </submittedName>
</protein>